<accession>A0A174SM30</accession>
<evidence type="ECO:0000313" key="5">
    <source>
        <dbReference type="Proteomes" id="UP000095485"/>
    </source>
</evidence>
<evidence type="ECO:0000313" key="3">
    <source>
        <dbReference type="EMBL" id="CUP98692.1"/>
    </source>
</evidence>
<reference evidence="3 5" key="1">
    <citation type="submission" date="2015-09" db="EMBL/GenBank/DDBJ databases">
        <authorList>
            <consortium name="Pathogen Informatics"/>
        </authorList>
    </citation>
    <scope>NUCLEOTIDE SEQUENCE [LARGE SCALE GENOMIC DNA]</scope>
    <source>
        <strain evidence="3 5">2789STDY5834914</strain>
    </source>
</reference>
<evidence type="ECO:0000256" key="1">
    <source>
        <dbReference type="ARBA" id="ARBA00022801"/>
    </source>
</evidence>
<dbReference type="EC" id="3.1.1.-" evidence="3"/>
<dbReference type="EMBL" id="CZAY01000020">
    <property type="protein sequence ID" value="CUP98692.1"/>
    <property type="molecule type" value="Genomic_DNA"/>
</dbReference>
<dbReference type="Pfam" id="PF07859">
    <property type="entry name" value="Abhydrolase_3"/>
    <property type="match status" value="1"/>
</dbReference>
<dbReference type="InterPro" id="IPR013094">
    <property type="entry name" value="AB_hydrolase_3"/>
</dbReference>
<dbReference type="OrthoDB" id="24847at2"/>
<evidence type="ECO:0000259" key="2">
    <source>
        <dbReference type="Pfam" id="PF07859"/>
    </source>
</evidence>
<organism evidence="3 5">
    <name type="scientific">Dorea longicatena</name>
    <dbReference type="NCBI Taxonomy" id="88431"/>
    <lineage>
        <taxon>Bacteria</taxon>
        <taxon>Bacillati</taxon>
        <taxon>Bacillota</taxon>
        <taxon>Clostridia</taxon>
        <taxon>Lachnospirales</taxon>
        <taxon>Lachnospiraceae</taxon>
        <taxon>Dorea</taxon>
    </lineage>
</organism>
<dbReference type="AlphaFoldDB" id="A0A174SM30"/>
<dbReference type="InterPro" id="IPR050300">
    <property type="entry name" value="GDXG_lipolytic_enzyme"/>
</dbReference>
<keyword evidence="1 3" id="KW-0378">Hydrolase</keyword>
<dbReference type="SUPFAM" id="SSF53474">
    <property type="entry name" value="alpha/beta-Hydrolases"/>
    <property type="match status" value="1"/>
</dbReference>
<dbReference type="PANTHER" id="PTHR48081:SF8">
    <property type="entry name" value="ALPHA_BETA HYDROLASE FOLD-3 DOMAIN-CONTAINING PROTEIN-RELATED"/>
    <property type="match status" value="1"/>
</dbReference>
<dbReference type="PANTHER" id="PTHR48081">
    <property type="entry name" value="AB HYDROLASE SUPERFAMILY PROTEIN C4A8.06C"/>
    <property type="match status" value="1"/>
</dbReference>
<evidence type="ECO:0000313" key="6">
    <source>
        <dbReference type="Proteomes" id="UP000261285"/>
    </source>
</evidence>
<dbReference type="InterPro" id="IPR029058">
    <property type="entry name" value="AB_hydrolase_fold"/>
</dbReference>
<evidence type="ECO:0000313" key="4">
    <source>
        <dbReference type="EMBL" id="RGO29200.1"/>
    </source>
</evidence>
<dbReference type="EMBL" id="QSVN01000034">
    <property type="protein sequence ID" value="RGO29200.1"/>
    <property type="molecule type" value="Genomic_DNA"/>
</dbReference>
<dbReference type="Proteomes" id="UP000095485">
    <property type="component" value="Unassembled WGS sequence"/>
</dbReference>
<dbReference type="Gene3D" id="3.40.50.1820">
    <property type="entry name" value="alpha/beta hydrolase"/>
    <property type="match status" value="1"/>
</dbReference>
<sequence length="321" mass="36639">MTNYRKFMEPEYGEPAPEVIIYPSQEMDMEHLARWRKKNDYESVAEITEEIRHCICYPNLMKIDTEDVKILGPQGNVNTRIYKPEGEELFPVLIYYHGGSFSMNSIEVYEYVCRYLAYTGNMIVVAPDYHLAPEYKFPAGLNEAYETLVWTKNNIGLYYGDEGNISVAGDSSGGNFAAAVSIMARDQEGPKIRKQILFYPLTTNYEEEITDSEQHYQVGYFLNYNCMNNPMAHYFENEEDVKNSLASPLLEDNLKGLPPACFISAECDPLLDQGLQYAAKLQDAGVKVEYHILKGMLHGFINRTYGKSFEALELAADFVNN</sequence>
<reference evidence="4 6" key="2">
    <citation type="submission" date="2018-08" db="EMBL/GenBank/DDBJ databases">
        <title>A genome reference for cultivated species of the human gut microbiota.</title>
        <authorList>
            <person name="Zou Y."/>
            <person name="Xue W."/>
            <person name="Luo G."/>
        </authorList>
    </citation>
    <scope>NUCLEOTIDE SEQUENCE [LARGE SCALE GENOMIC DNA]</scope>
    <source>
        <strain evidence="4 6">OM02-16</strain>
    </source>
</reference>
<feature type="domain" description="Alpha/beta hydrolase fold-3" evidence="2">
    <location>
        <begin position="93"/>
        <end position="301"/>
    </location>
</feature>
<protein>
    <submittedName>
        <fullName evidence="3">Acetyl esterase</fullName>
        <ecNumber evidence="3">3.1.1.-</ecNumber>
    </submittedName>
    <submittedName>
        <fullName evidence="4">Alpha/beta hydrolase</fullName>
    </submittedName>
</protein>
<dbReference type="RefSeq" id="WP_055284179.1">
    <property type="nucleotide sequence ID" value="NZ_CABMEZ010000034.1"/>
</dbReference>
<dbReference type="GeneID" id="96229775"/>
<gene>
    <name evidence="3" type="primary">aes</name>
    <name evidence="4" type="ORF">DXB16_14605</name>
    <name evidence="3" type="ORF">ERS852526_02498</name>
</gene>
<dbReference type="GO" id="GO:0016787">
    <property type="term" value="F:hydrolase activity"/>
    <property type="evidence" value="ECO:0007669"/>
    <property type="project" value="UniProtKB-KW"/>
</dbReference>
<name>A0A174SM30_9FIRM</name>
<proteinExistence type="predicted"/>
<dbReference type="Proteomes" id="UP000261285">
    <property type="component" value="Unassembled WGS sequence"/>
</dbReference>